<comment type="caution">
    <text evidence="1">The sequence shown here is derived from an EMBL/GenBank/DDBJ whole genome shotgun (WGS) entry which is preliminary data.</text>
</comment>
<accession>A0A836GL38</accession>
<sequence length="1103" mass="120800">MLTLTCAARRRERTAASATARSTFYSANYPDKYAEHSEGREGALPPLSTPTSSSKTLVPYAFHEAVPPNPWRQRTTLDALEARQRSGPHGVARFRPALEASREAVNSPSNHVKPLLEPFLCAEELAREAVADTWDLRYSRYLQWLRKGAVSALEAQEAHGGRRCPVEHRDTQLSTVATNSTGGNFTASELLAIDAVRKGGLGNLRAEMCSTGPKPLPLLPPCSLAAPPEVRDNVGQTVSSVDNASRQLSGANPNEVAVRLIFQESRAAAAIAGAGHTEAAASHAAPGDEIAALSAARSTRESLWWLPSVSWTHGVSGTLDSEIADLLVSGDWGAVGAEVGIDASAAVPCATAPASGAPLGSHDCVLDDGSKTPFGFINAENDDEEYENASHSSIEPPSAYDLATLLRDRMHRTVATFTASSEHTLDEPPNTAKTHTILGKVRLATKTWPHALLVNAVASEIPSRAAARGEASLAQQAPVASQNLARVLRQLLYEEEYERDTLRQLALQSAPARWYSTLLPSGKEGIRFRLLHPPPMTNDAAVRERLNAAMLHAAEAIAQPRRDAAAAEEDHYYSTTPVIGTRHGNKASDRAHRRSMELRAEREKAALFTAWSSLHAHLSAQLRLFTEETEQRRTLLGEFFSCAHPAPCACLDVDLEVLSMSAVPLEPTVKSACWFASVVFGRYQDVLQRELLKRYQAEYDHLYSLFKVEFFAIYSHQKIVADEARRFRQLIEYHQFCHLVAASREGAKQQPHSESPSEETALTLTPFPLSLTSFAPEPTALTEVAGSSVAAPRMHLGVLYRRDSRMRLLRLRRLCYCAAFDSPFAMYLVFVELLVITATEEELRGIMMASEVDQRAGLMSHMAAEAALVYLGDLEGRCRALIEAHWEEARNAMLAGPLVVLHAAHKAEVRAVQAAAHAKSCEEARQSFLETALTEKTAAGEVEMKSHRQLLHETRQRLLALMAACRSTAQSLAVLRQWLDRQQHVCLFNSEQRLRDRIAMLEETDARVRITAAAEASLRQTRFLGARRLSDEARTAREAAQRARDAEAAALLAQLRKQEGYAAEANKRLSANIRAGTANMLFAMAAALEDDFEAYLACLSSPS</sequence>
<gene>
    <name evidence="1" type="ORF">LSCM1_03149</name>
</gene>
<reference evidence="1 2" key="1">
    <citation type="submission" date="2021-03" db="EMBL/GenBank/DDBJ databases">
        <title>Leishmania (Mundinia) martiniquensis Genome sequencing and assembly.</title>
        <authorList>
            <person name="Almutairi H."/>
            <person name="Gatherer D."/>
        </authorList>
    </citation>
    <scope>NUCLEOTIDE SEQUENCE [LARGE SCALE GENOMIC DNA]</scope>
    <source>
        <strain evidence="1">LSCM1</strain>
    </source>
</reference>
<dbReference type="AlphaFoldDB" id="A0A836GL38"/>
<dbReference type="Proteomes" id="UP000673552">
    <property type="component" value="Chromosome 28"/>
</dbReference>
<evidence type="ECO:0000313" key="1">
    <source>
        <dbReference type="EMBL" id="KAG5474369.1"/>
    </source>
</evidence>
<organism evidence="1 2">
    <name type="scientific">Leishmania martiniquensis</name>
    <dbReference type="NCBI Taxonomy" id="1580590"/>
    <lineage>
        <taxon>Eukaryota</taxon>
        <taxon>Discoba</taxon>
        <taxon>Euglenozoa</taxon>
        <taxon>Kinetoplastea</taxon>
        <taxon>Metakinetoplastina</taxon>
        <taxon>Trypanosomatida</taxon>
        <taxon>Trypanosomatidae</taxon>
        <taxon>Leishmaniinae</taxon>
        <taxon>Leishmania</taxon>
    </lineage>
</organism>
<dbReference type="OrthoDB" id="273598at2759"/>
<evidence type="ECO:0000313" key="2">
    <source>
        <dbReference type="Proteomes" id="UP000673552"/>
    </source>
</evidence>
<protein>
    <submittedName>
        <fullName evidence="1">Uncharacterized protein</fullName>
    </submittedName>
</protein>
<dbReference type="RefSeq" id="XP_067177311.1">
    <property type="nucleotide sequence ID" value="XM_067320701.1"/>
</dbReference>
<name>A0A836GL38_9TRYP</name>
<dbReference type="GeneID" id="92513213"/>
<keyword evidence="2" id="KW-1185">Reference proteome</keyword>
<proteinExistence type="predicted"/>
<dbReference type="KEGG" id="lmat:92513213"/>
<dbReference type="EMBL" id="JAFEUZ010000028">
    <property type="protein sequence ID" value="KAG5474369.1"/>
    <property type="molecule type" value="Genomic_DNA"/>
</dbReference>